<feature type="compositionally biased region" description="Basic residues" evidence="1">
    <location>
        <begin position="306"/>
        <end position="315"/>
    </location>
</feature>
<gene>
    <name evidence="3" type="primary">ccdc34</name>
</gene>
<accession>A0A8D3AC48</accession>
<organism evidence="3 4">
    <name type="scientific">Scophthalmus maximus</name>
    <name type="common">Turbot</name>
    <name type="synonym">Psetta maxima</name>
    <dbReference type="NCBI Taxonomy" id="52904"/>
    <lineage>
        <taxon>Eukaryota</taxon>
        <taxon>Metazoa</taxon>
        <taxon>Chordata</taxon>
        <taxon>Craniata</taxon>
        <taxon>Vertebrata</taxon>
        <taxon>Euteleostomi</taxon>
        <taxon>Actinopterygii</taxon>
        <taxon>Neopterygii</taxon>
        <taxon>Teleostei</taxon>
        <taxon>Neoteleostei</taxon>
        <taxon>Acanthomorphata</taxon>
        <taxon>Carangaria</taxon>
        <taxon>Pleuronectiformes</taxon>
        <taxon>Pleuronectoidei</taxon>
        <taxon>Scophthalmidae</taxon>
        <taxon>Scophthalmus</taxon>
    </lineage>
</organism>
<dbReference type="InterPro" id="IPR045323">
    <property type="entry name" value="CCDC34"/>
</dbReference>
<evidence type="ECO:0000256" key="1">
    <source>
        <dbReference type="SAM" id="MobiDB-lite"/>
    </source>
</evidence>
<evidence type="ECO:0000259" key="2">
    <source>
        <dbReference type="Pfam" id="PF13904"/>
    </source>
</evidence>
<dbReference type="Pfam" id="PF13904">
    <property type="entry name" value="CCDC34"/>
    <property type="match status" value="1"/>
</dbReference>
<dbReference type="Proteomes" id="UP000694558">
    <property type="component" value="Chromosome 10"/>
</dbReference>
<reference evidence="3" key="2">
    <citation type="submission" date="2025-08" db="UniProtKB">
        <authorList>
            <consortium name="Ensembl"/>
        </authorList>
    </citation>
    <scope>IDENTIFICATION</scope>
</reference>
<feature type="region of interest" description="Disordered" evidence="1">
    <location>
        <begin position="54"/>
        <end position="90"/>
    </location>
</feature>
<feature type="compositionally biased region" description="Basic and acidic residues" evidence="1">
    <location>
        <begin position="177"/>
        <end position="259"/>
    </location>
</feature>
<dbReference type="PANTHER" id="PTHR23247:SF2">
    <property type="entry name" value="COILED-COIL DOMAIN-CONTAINING PROTEIN 34"/>
    <property type="match status" value="1"/>
</dbReference>
<dbReference type="GeneID" id="118315884"/>
<dbReference type="AlphaFoldDB" id="A0A8D3AC48"/>
<proteinExistence type="predicted"/>
<sequence length="341" mass="39272">MSGGRMPNCPASAAKGFSSTPLKTGRGKDVPAPGALLLDDGVVSDDEDTFSLLSPIYHDSFESDGEDAEPRPAEQTSPRPSVNSGLSVSPVRCELPKTPVEQMFSAVVQPAASPALSAWEMWLVNKAIEDRHKLEKKAEEEGILKEKQQEEERERERKRTVMEEKIHEWLKLKREQEKHEQLVKQGKEEEELQRRLQKQREVEQRAQQKYEDWLQKKKREKMEKEKKEKGEAALKEEQEKERRKRAEETFKEWLTKTNEKSGTVPKSPCYPTSPYDKSYPSPSFYNPIPWKPIHTPPPEPSLNKTSGKKLQKQRKSQQSPRTTHRPRNTVSSAQLLQGRRL</sequence>
<dbReference type="InterPro" id="IPR025259">
    <property type="entry name" value="CCDC34/181"/>
</dbReference>
<protein>
    <submittedName>
        <fullName evidence="3">Coiled-coil domain containing 34</fullName>
    </submittedName>
</protein>
<dbReference type="PANTHER" id="PTHR23247">
    <property type="entry name" value="NY-REN-41 ANTIGEN L15 -RELATED"/>
    <property type="match status" value="1"/>
</dbReference>
<dbReference type="Ensembl" id="ENSSMAT00000016097.2">
    <property type="protein sequence ID" value="ENSSMAP00000015899.1"/>
    <property type="gene ID" value="ENSSMAG00000009757.2"/>
</dbReference>
<evidence type="ECO:0000313" key="3">
    <source>
        <dbReference type="Ensembl" id="ENSSMAP00000015899.1"/>
    </source>
</evidence>
<dbReference type="RefSeq" id="XP_035499434.1">
    <property type="nucleotide sequence ID" value="XM_035643541.1"/>
</dbReference>
<dbReference type="OMA" id="FTGDCRP"/>
<dbReference type="GeneTree" id="ENSGT00730000111271"/>
<feature type="region of interest" description="Disordered" evidence="1">
    <location>
        <begin position="177"/>
        <end position="341"/>
    </location>
</feature>
<evidence type="ECO:0000313" key="4">
    <source>
        <dbReference type="Proteomes" id="UP000694558"/>
    </source>
</evidence>
<feature type="compositionally biased region" description="Polar residues" evidence="1">
    <location>
        <begin position="74"/>
        <end position="87"/>
    </location>
</feature>
<reference evidence="3" key="1">
    <citation type="submission" date="2023-05" db="EMBL/GenBank/DDBJ databases">
        <title>High-quality long-read genome of Scophthalmus maximus.</title>
        <authorList>
            <person name="Lien S."/>
            <person name="Martinez P."/>
        </authorList>
    </citation>
    <scope>NUCLEOTIDE SEQUENCE [LARGE SCALE GENOMIC DNA]</scope>
</reference>
<feature type="region of interest" description="Disordered" evidence="1">
    <location>
        <begin position="1"/>
        <end position="40"/>
    </location>
</feature>
<feature type="domain" description="Coiled-coil" evidence="2">
    <location>
        <begin position="116"/>
        <end position="290"/>
    </location>
</feature>
<name>A0A8D3AC48_SCOMX</name>
<dbReference type="OrthoDB" id="5981665at2759"/>
<feature type="region of interest" description="Disordered" evidence="1">
    <location>
        <begin position="136"/>
        <end position="160"/>
    </location>
</feature>